<dbReference type="EMBL" id="JAKLTQ010000004">
    <property type="protein sequence ID" value="MCG2621807.1"/>
    <property type="molecule type" value="Genomic_DNA"/>
</dbReference>
<dbReference type="PROSITE" id="PS51201">
    <property type="entry name" value="RCK_N"/>
    <property type="match status" value="1"/>
</dbReference>
<dbReference type="Pfam" id="PF02080">
    <property type="entry name" value="TrkA_C"/>
    <property type="match status" value="1"/>
</dbReference>
<sequence>MARTGHFTPHGGRRALDAVAVIGLGRFGGALALELEAAGTEVLGVDMREETVQAYNGLLTHVVRADSTKEEVLRQLSVPEFDRVVVGIGTDVEASILTTSRLLKFKHPEIWAKAISEPHAEILEQLGVQHVIRPEHDMGRRVAHLVRGTMRDYVEFEDDYVMTRTSPPAVAQNRPLGVLGIRDAFGVTVVAVKRQGGKWEHTTAQTVLYADDEIIVAGPRDKAEDFSQRPVV</sequence>
<dbReference type="PANTHER" id="PTHR43833">
    <property type="entry name" value="POTASSIUM CHANNEL PROTEIN 2-RELATED-RELATED"/>
    <property type="match status" value="1"/>
</dbReference>
<dbReference type="Proteomes" id="UP001165368">
    <property type="component" value="Unassembled WGS sequence"/>
</dbReference>
<proteinExistence type="predicted"/>
<dbReference type="PROSITE" id="PS51202">
    <property type="entry name" value="RCK_C"/>
    <property type="match status" value="1"/>
</dbReference>
<dbReference type="SUPFAM" id="SSF51735">
    <property type="entry name" value="NAD(P)-binding Rossmann-fold domains"/>
    <property type="match status" value="1"/>
</dbReference>
<dbReference type="PANTHER" id="PTHR43833:SF7">
    <property type="entry name" value="KTR SYSTEM POTASSIUM UPTAKE PROTEIN C"/>
    <property type="match status" value="1"/>
</dbReference>
<dbReference type="Pfam" id="PF02254">
    <property type="entry name" value="TrkA_N"/>
    <property type="match status" value="1"/>
</dbReference>
<evidence type="ECO:0000259" key="2">
    <source>
        <dbReference type="PROSITE" id="PS51202"/>
    </source>
</evidence>
<feature type="domain" description="RCK N-terminal" evidence="1">
    <location>
        <begin position="16"/>
        <end position="132"/>
    </location>
</feature>
<dbReference type="InterPro" id="IPR050721">
    <property type="entry name" value="Trk_Ktr_HKT_K-transport"/>
</dbReference>
<gene>
    <name evidence="3" type="ORF">LVY72_07735</name>
</gene>
<dbReference type="SUPFAM" id="SSF116726">
    <property type="entry name" value="TrkA C-terminal domain-like"/>
    <property type="match status" value="1"/>
</dbReference>
<feature type="domain" description="RCK C-terminal" evidence="2">
    <location>
        <begin position="148"/>
        <end position="232"/>
    </location>
</feature>
<dbReference type="InterPro" id="IPR036721">
    <property type="entry name" value="RCK_C_sf"/>
</dbReference>
<name>A0ABS9L553_9MICC</name>
<evidence type="ECO:0000313" key="3">
    <source>
        <dbReference type="EMBL" id="MCG2621807.1"/>
    </source>
</evidence>
<evidence type="ECO:0000313" key="4">
    <source>
        <dbReference type="Proteomes" id="UP001165368"/>
    </source>
</evidence>
<dbReference type="InterPro" id="IPR036291">
    <property type="entry name" value="NAD(P)-bd_dom_sf"/>
</dbReference>
<reference evidence="3" key="1">
    <citation type="submission" date="2022-01" db="EMBL/GenBank/DDBJ databases">
        <authorList>
            <person name="Jo J.-H."/>
            <person name="Im W.-T."/>
        </authorList>
    </citation>
    <scope>NUCLEOTIDE SEQUENCE</scope>
    <source>
        <strain evidence="3">I2-34</strain>
    </source>
</reference>
<dbReference type="RefSeq" id="WP_237819400.1">
    <property type="nucleotide sequence ID" value="NZ_JAKLTQ010000004.1"/>
</dbReference>
<comment type="caution">
    <text evidence="3">The sequence shown here is derived from an EMBL/GenBank/DDBJ whole genome shotgun (WGS) entry which is preliminary data.</text>
</comment>
<dbReference type="Gene3D" id="3.30.70.1450">
    <property type="entry name" value="Regulator of K+ conductance, C-terminal domain"/>
    <property type="match status" value="1"/>
</dbReference>
<dbReference type="InterPro" id="IPR006037">
    <property type="entry name" value="RCK_C"/>
</dbReference>
<evidence type="ECO:0000259" key="1">
    <source>
        <dbReference type="PROSITE" id="PS51201"/>
    </source>
</evidence>
<dbReference type="Gene3D" id="3.40.50.720">
    <property type="entry name" value="NAD(P)-binding Rossmann-like Domain"/>
    <property type="match status" value="1"/>
</dbReference>
<keyword evidence="4" id="KW-1185">Reference proteome</keyword>
<protein>
    <submittedName>
        <fullName evidence="3">TrkA family potassium uptake protein</fullName>
    </submittedName>
</protein>
<organism evidence="3 4">
    <name type="scientific">Arthrobacter hankyongi</name>
    <dbReference type="NCBI Taxonomy" id="2904801"/>
    <lineage>
        <taxon>Bacteria</taxon>
        <taxon>Bacillati</taxon>
        <taxon>Actinomycetota</taxon>
        <taxon>Actinomycetes</taxon>
        <taxon>Micrococcales</taxon>
        <taxon>Micrococcaceae</taxon>
        <taxon>Arthrobacter</taxon>
    </lineage>
</organism>
<dbReference type="InterPro" id="IPR003148">
    <property type="entry name" value="RCK_N"/>
</dbReference>
<accession>A0ABS9L553</accession>